<reference evidence="1 2" key="1">
    <citation type="journal article" date="2011" name="PLoS Genet.">
        <title>Azospirillum genomes reveal transition of bacteria from aquatic to terrestrial environments.</title>
        <authorList>
            <person name="Wisniewski-Dye F."/>
            <person name="Borziak K."/>
            <person name="Khalsa-Moyers G."/>
            <person name="Alexandre G."/>
            <person name="Sukharnikov L.O."/>
            <person name="Wuichet K."/>
            <person name="Hurst G.B."/>
            <person name="McDonald W.H."/>
            <person name="Robertson J.S."/>
            <person name="Barbe V."/>
            <person name="Calteau A."/>
            <person name="Rouy Z."/>
            <person name="Mangenot S."/>
            <person name="Prigent-Combaret C."/>
            <person name="Normand P."/>
            <person name="Boyer M."/>
            <person name="Siguier P."/>
            <person name="Dessaux Y."/>
            <person name="Elmerich C."/>
            <person name="Condemine G."/>
            <person name="Krishnen G."/>
            <person name="Kennedy I."/>
            <person name="Paterson A.H."/>
            <person name="Gonzalez V."/>
            <person name="Mavingui P."/>
            <person name="Zhulin I.B."/>
        </authorList>
    </citation>
    <scope>NUCLEOTIDE SEQUENCE [LARGE SCALE GENOMIC DNA]</scope>
    <source>
        <strain evidence="1 2">Sp245</strain>
    </source>
</reference>
<evidence type="ECO:0000313" key="1">
    <source>
        <dbReference type="EMBL" id="CCD03911.1"/>
    </source>
</evidence>
<proteinExistence type="predicted"/>
<evidence type="ECO:0000313" key="2">
    <source>
        <dbReference type="Proteomes" id="UP000007319"/>
    </source>
</evidence>
<dbReference type="EMBL" id="HE577332">
    <property type="protein sequence ID" value="CCD03911.1"/>
    <property type="molecule type" value="Genomic_DNA"/>
</dbReference>
<dbReference type="AlphaFoldDB" id="A0A9P1K1N4"/>
<dbReference type="Proteomes" id="UP000007319">
    <property type="component" value="Plasmid AZOBR_p5"/>
</dbReference>
<keyword evidence="1" id="KW-0614">Plasmid</keyword>
<organism evidence="1 2">
    <name type="scientific">Azospirillum baldaniorum</name>
    <dbReference type="NCBI Taxonomy" id="1064539"/>
    <lineage>
        <taxon>Bacteria</taxon>
        <taxon>Pseudomonadati</taxon>
        <taxon>Pseudomonadota</taxon>
        <taxon>Alphaproteobacteria</taxon>
        <taxon>Rhodospirillales</taxon>
        <taxon>Azospirillaceae</taxon>
        <taxon>Azospirillum</taxon>
    </lineage>
</organism>
<geneLocation type="plasmid" evidence="1 2">
    <name>AZOBR_p5</name>
</geneLocation>
<accession>A0A9P1K1N4</accession>
<name>A0A9P1K1N4_9PROT</name>
<protein>
    <submittedName>
        <fullName evidence="1">Uncharacterized protein</fullName>
    </submittedName>
</protein>
<keyword evidence="2" id="KW-1185">Reference proteome</keyword>
<dbReference type="KEGG" id="abs:AZOBR_p50141"/>
<sequence>MVRRLPSTTMVRTGGNGTSLERFIGFSWTSGFFPNKPVINLTAISIGQSTALHHTLTYGA</sequence>
<gene>
    <name evidence="1" type="ORF">AZOBR_p50141</name>
</gene>